<organism evidence="1">
    <name type="scientific">Anguilla anguilla</name>
    <name type="common">European freshwater eel</name>
    <name type="synonym">Muraena anguilla</name>
    <dbReference type="NCBI Taxonomy" id="7936"/>
    <lineage>
        <taxon>Eukaryota</taxon>
        <taxon>Metazoa</taxon>
        <taxon>Chordata</taxon>
        <taxon>Craniata</taxon>
        <taxon>Vertebrata</taxon>
        <taxon>Euteleostomi</taxon>
        <taxon>Actinopterygii</taxon>
        <taxon>Neopterygii</taxon>
        <taxon>Teleostei</taxon>
        <taxon>Anguilliformes</taxon>
        <taxon>Anguillidae</taxon>
        <taxon>Anguilla</taxon>
    </lineage>
</organism>
<protein>
    <submittedName>
        <fullName evidence="1">Uncharacterized protein</fullName>
    </submittedName>
</protein>
<dbReference type="AlphaFoldDB" id="A0A0E9S544"/>
<proteinExistence type="predicted"/>
<reference evidence="1" key="1">
    <citation type="submission" date="2014-11" db="EMBL/GenBank/DDBJ databases">
        <authorList>
            <person name="Amaro Gonzalez C."/>
        </authorList>
    </citation>
    <scope>NUCLEOTIDE SEQUENCE</scope>
</reference>
<name>A0A0E9S544_ANGAN</name>
<accession>A0A0E9S544</accession>
<evidence type="ECO:0000313" key="1">
    <source>
        <dbReference type="EMBL" id="JAH36554.1"/>
    </source>
</evidence>
<sequence>MAGSPVRRISLKFCEPNQVESDFR</sequence>
<dbReference type="EMBL" id="GBXM01072023">
    <property type="protein sequence ID" value="JAH36554.1"/>
    <property type="molecule type" value="Transcribed_RNA"/>
</dbReference>
<reference evidence="1" key="2">
    <citation type="journal article" date="2015" name="Fish Shellfish Immunol.">
        <title>Early steps in the European eel (Anguilla anguilla)-Vibrio vulnificus interaction in the gills: Role of the RtxA13 toxin.</title>
        <authorList>
            <person name="Callol A."/>
            <person name="Pajuelo D."/>
            <person name="Ebbesson L."/>
            <person name="Teles M."/>
            <person name="MacKenzie S."/>
            <person name="Amaro C."/>
        </authorList>
    </citation>
    <scope>NUCLEOTIDE SEQUENCE</scope>
</reference>